<keyword evidence="6" id="KW-0527">Neuropeptide</keyword>
<feature type="disulfide bond" evidence="7">
    <location>
        <begin position="79"/>
        <end position="115"/>
    </location>
</feature>
<dbReference type="AlphaFoldDB" id="Q2MGW2"/>
<comment type="similarity">
    <text evidence="2">Belongs to the arthropod CHH/MIH/GIH/VIH hormone family.</text>
</comment>
<organism evidence="9">
    <name type="scientific">Penaeus japonicus</name>
    <name type="common">Kuruma prawn</name>
    <name type="synonym">Marsupenaeus japonicus</name>
    <dbReference type="NCBI Taxonomy" id="27405"/>
    <lineage>
        <taxon>Eukaryota</taxon>
        <taxon>Metazoa</taxon>
        <taxon>Ecdysozoa</taxon>
        <taxon>Arthropoda</taxon>
        <taxon>Crustacea</taxon>
        <taxon>Multicrustacea</taxon>
        <taxon>Malacostraca</taxon>
        <taxon>Eumalacostraca</taxon>
        <taxon>Eucarida</taxon>
        <taxon>Decapoda</taxon>
        <taxon>Dendrobranchiata</taxon>
        <taxon>Penaeoidea</taxon>
        <taxon>Penaeidae</taxon>
        <taxon>Penaeus</taxon>
    </lineage>
</organism>
<dbReference type="GO" id="GO:0005576">
    <property type="term" value="C:extracellular region"/>
    <property type="evidence" value="ECO:0007669"/>
    <property type="project" value="UniProtKB-SubCell"/>
</dbReference>
<dbReference type="InterPro" id="IPR035957">
    <property type="entry name" value="Crust_neurohorm_sf"/>
</dbReference>
<evidence type="ECO:0000256" key="2">
    <source>
        <dbReference type="ARBA" id="ARBA00005447"/>
    </source>
</evidence>
<keyword evidence="3" id="KW-0964">Secreted</keyword>
<feature type="chain" id="PRO_5004212683" evidence="8">
    <location>
        <begin position="31"/>
        <end position="145"/>
    </location>
</feature>
<gene>
    <name evidence="9" type="primary">CHH</name>
</gene>
<dbReference type="PANTHER" id="PTHR35981">
    <property type="entry name" value="ION TRANSPORT PEPTIDE, ISOFORM C"/>
    <property type="match status" value="1"/>
</dbReference>
<evidence type="ECO:0000256" key="4">
    <source>
        <dbReference type="ARBA" id="ARBA00022702"/>
    </source>
</evidence>
<evidence type="ECO:0000256" key="5">
    <source>
        <dbReference type="ARBA" id="ARBA00023157"/>
    </source>
</evidence>
<evidence type="ECO:0000313" key="9">
    <source>
        <dbReference type="EMBL" id="BAE78493.1"/>
    </source>
</evidence>
<dbReference type="GO" id="GO:0005184">
    <property type="term" value="F:neuropeptide hormone activity"/>
    <property type="evidence" value="ECO:0007669"/>
    <property type="project" value="InterPro"/>
</dbReference>
<dbReference type="PRINTS" id="PR00550">
    <property type="entry name" value="HYPRGLYCEMIC"/>
</dbReference>
<dbReference type="SMR" id="Q2MGW2"/>
<dbReference type="PRINTS" id="PR00548">
    <property type="entry name" value="HYPRGLYCEMC1"/>
</dbReference>
<evidence type="ECO:0000256" key="7">
    <source>
        <dbReference type="PIRSR" id="PIRSR631098-51"/>
    </source>
</evidence>
<sequence length="145" mass="15948">MVSFLSLRMVCSAALVSLLVLALASRSALARSVDGIGRLEKLLSSSSSSSSPSSGSLSPLIALGGDHSVDKRDTFDHSCKGIYNRQLFKDLARVCEDCYNLYRKPYVATECKNNCFVNPKFGHCVASLNLNVKRYTKMAHFLRYS</sequence>
<dbReference type="GO" id="GO:0007218">
    <property type="term" value="P:neuropeptide signaling pathway"/>
    <property type="evidence" value="ECO:0007669"/>
    <property type="project" value="UniProtKB-KW"/>
</dbReference>
<dbReference type="Gene3D" id="1.10.2010.10">
    <property type="entry name" value="Crustacean CHH/MIH/GIH neurohormone"/>
    <property type="match status" value="1"/>
</dbReference>
<dbReference type="InterPro" id="IPR018251">
    <property type="entry name" value="Crust_neurhormone_CS"/>
</dbReference>
<evidence type="ECO:0000256" key="1">
    <source>
        <dbReference type="ARBA" id="ARBA00004613"/>
    </source>
</evidence>
<feature type="disulfide bond" evidence="7">
    <location>
        <begin position="98"/>
        <end position="124"/>
    </location>
</feature>
<dbReference type="InterPro" id="IPR000346">
    <property type="entry name" value="Hyperglycemic1"/>
</dbReference>
<dbReference type="OrthoDB" id="6360056at2759"/>
<keyword evidence="8" id="KW-0732">Signal</keyword>
<dbReference type="GO" id="GO:0007623">
    <property type="term" value="P:circadian rhythm"/>
    <property type="evidence" value="ECO:0007669"/>
    <property type="project" value="TreeGrafter"/>
</dbReference>
<evidence type="ECO:0000256" key="3">
    <source>
        <dbReference type="ARBA" id="ARBA00022525"/>
    </source>
</evidence>
<dbReference type="PANTHER" id="PTHR35981:SF2">
    <property type="entry name" value="ION TRANSPORT PEPTIDE, ISOFORM C"/>
    <property type="match status" value="1"/>
</dbReference>
<dbReference type="Pfam" id="PF01147">
    <property type="entry name" value="Crust_neurohorm"/>
    <property type="match status" value="1"/>
</dbReference>
<evidence type="ECO:0000256" key="8">
    <source>
        <dbReference type="SAM" id="SignalP"/>
    </source>
</evidence>
<accession>Q2MGW2</accession>
<name>Q2MGW2_PENJP</name>
<dbReference type="InterPro" id="IPR031098">
    <property type="entry name" value="Crust_neurohorm"/>
</dbReference>
<feature type="disulfide bond" evidence="7">
    <location>
        <begin position="95"/>
        <end position="111"/>
    </location>
</feature>
<dbReference type="EMBL" id="AB247560">
    <property type="protein sequence ID" value="BAE78493.1"/>
    <property type="molecule type" value="mRNA"/>
</dbReference>
<comment type="subcellular location">
    <subcellularLocation>
        <location evidence="1">Secreted</location>
    </subcellularLocation>
</comment>
<keyword evidence="5 7" id="KW-1015">Disulfide bond</keyword>
<dbReference type="InterPro" id="IPR001166">
    <property type="entry name" value="Hyperglycemic"/>
</dbReference>
<feature type="signal peptide" evidence="8">
    <location>
        <begin position="1"/>
        <end position="30"/>
    </location>
</feature>
<reference evidence="9" key="1">
    <citation type="journal article" date="2006" name="Comp. Biochem. Physiol., Part A Mol. Integr. Physiol.">
        <title>Expressed sequence tags from eyestalk of kuruma prawn, Marsupenaeus japonicus.</title>
        <authorList>
            <person name="Yamano K."/>
            <person name="Unuma T."/>
        </authorList>
    </citation>
    <scope>NUCLEOTIDE SEQUENCE</scope>
    <source>
        <tissue evidence="9">Eyestalk</tissue>
    </source>
</reference>
<dbReference type="PROSITE" id="PS01250">
    <property type="entry name" value="CHH_MIH_GIH"/>
    <property type="match status" value="1"/>
</dbReference>
<proteinExistence type="evidence at transcript level"/>
<evidence type="ECO:0000256" key="6">
    <source>
        <dbReference type="ARBA" id="ARBA00023320"/>
    </source>
</evidence>
<dbReference type="SUPFAM" id="SSF81778">
    <property type="entry name" value="Crustacean CHH/MIH/GIH neurohormone"/>
    <property type="match status" value="1"/>
</dbReference>
<keyword evidence="4" id="KW-0372">Hormone</keyword>
<protein>
    <submittedName>
        <fullName evidence="9">Crustacean hyperglycemic hormone</fullName>
    </submittedName>
</protein>